<dbReference type="AlphaFoldDB" id="G9FEY7"/>
<evidence type="ECO:0000313" key="7">
    <source>
        <dbReference type="EMBL" id="AEV59152.1"/>
    </source>
</evidence>
<dbReference type="GO" id="GO:0030246">
    <property type="term" value="F:carbohydrate binding"/>
    <property type="evidence" value="ECO:0007669"/>
    <property type="project" value="InterPro"/>
</dbReference>
<dbReference type="InterPro" id="IPR002102">
    <property type="entry name" value="Cohesin_dom"/>
</dbReference>
<dbReference type="SUPFAM" id="SSF63446">
    <property type="entry name" value="Type I dockerin domain"/>
    <property type="match status" value="1"/>
</dbReference>
<keyword evidence="3" id="KW-0677">Repeat</keyword>
<evidence type="ECO:0000256" key="2">
    <source>
        <dbReference type="ARBA" id="ARBA00022525"/>
    </source>
</evidence>
<dbReference type="Gene3D" id="1.10.1330.10">
    <property type="entry name" value="Dockerin domain"/>
    <property type="match status" value="1"/>
</dbReference>
<accession>G9FEY7</accession>
<evidence type="ECO:0000256" key="1">
    <source>
        <dbReference type="ARBA" id="ARBA00004613"/>
    </source>
</evidence>
<keyword evidence="2" id="KW-0964">Secreted</keyword>
<dbReference type="SUPFAM" id="SSF49384">
    <property type="entry name" value="Carbohydrate-binding domain"/>
    <property type="match status" value="1"/>
</dbReference>
<evidence type="ECO:0000256" key="4">
    <source>
        <dbReference type="SAM" id="MobiDB-lite"/>
    </source>
</evidence>
<organism evidence="7">
    <name type="scientific">Ruminococcus flavefaciens</name>
    <dbReference type="NCBI Taxonomy" id="1265"/>
    <lineage>
        <taxon>Bacteria</taxon>
        <taxon>Bacillati</taxon>
        <taxon>Bacillota</taxon>
        <taxon>Clostridia</taxon>
        <taxon>Eubacteriales</taxon>
        <taxon>Oscillospiraceae</taxon>
        <taxon>Ruminococcus</taxon>
    </lineage>
</organism>
<dbReference type="Pfam" id="PF00963">
    <property type="entry name" value="Cohesin"/>
    <property type="match status" value="1"/>
</dbReference>
<dbReference type="InterPro" id="IPR036439">
    <property type="entry name" value="Dockerin_dom_sf"/>
</dbReference>
<name>G9FEY7_RUMFL</name>
<dbReference type="PROSITE" id="PS51766">
    <property type="entry name" value="DOCKERIN"/>
    <property type="match status" value="1"/>
</dbReference>
<evidence type="ECO:0000259" key="6">
    <source>
        <dbReference type="PROSITE" id="PS51766"/>
    </source>
</evidence>
<sequence length="283" mass="29478">MKTKKIVVGAIAASMLSLSVCSIAPIASAADDYVQISASKVTAEAGETFEVSVSLSDIPSTGIAGVDVAVKYDKSILTVTSVEAGPITKTGAESKDPSVTSDTPVFDYEILQSEGMVDLMWATMVDDSSYWIKSDGVFCTIKGTVSSNAKDGDSSDISFVPTSRSENTESDAQNSEISIGYLDSSNKSVAYTVKTTSGSVTVGSGTLQPTKQGDANCDGDVNIADCVLVMQVSTNPDKYAQGKSSYSITAQGEVNADVDGKKGLSNSDALLIQKFKLGLITKF</sequence>
<proteinExistence type="predicted"/>
<gene>
    <name evidence="7" type="primary">scaC</name>
</gene>
<dbReference type="EMBL" id="JN109987">
    <property type="protein sequence ID" value="AEV59152.1"/>
    <property type="molecule type" value="Genomic_DNA"/>
</dbReference>
<dbReference type="GO" id="GO:0005576">
    <property type="term" value="C:extracellular region"/>
    <property type="evidence" value="ECO:0007669"/>
    <property type="project" value="UniProtKB-SubCell"/>
</dbReference>
<dbReference type="Gene3D" id="2.60.40.680">
    <property type="match status" value="1"/>
</dbReference>
<comment type="subcellular location">
    <subcellularLocation>
        <location evidence="1">Secreted</location>
    </subcellularLocation>
</comment>
<feature type="chain" id="PRO_5003522026" evidence="5">
    <location>
        <begin position="30"/>
        <end position="283"/>
    </location>
</feature>
<feature type="domain" description="Dockerin" evidence="6">
    <location>
        <begin position="208"/>
        <end position="283"/>
    </location>
</feature>
<dbReference type="InterPro" id="IPR016134">
    <property type="entry name" value="Dockerin_dom"/>
</dbReference>
<reference evidence="7" key="1">
    <citation type="journal article" date="2011" name="PLoS ONE">
        <title>Cellulosomics, a Gene-Centric Approach to Investigating the Intraspecific Diversity and Adaptation of Ruminococcus flavefaciens within the Rumen.</title>
        <authorList>
            <person name="Brulc J.M."/>
            <person name="Yeoman C.J."/>
            <person name="Wilson M.K."/>
            <person name="Berg Miller M.E."/>
            <person name="Jeraldo P."/>
            <person name="Jindou S."/>
            <person name="Goldenfeld N."/>
            <person name="Flint H.J."/>
            <person name="Lamed R."/>
            <person name="Borovok I."/>
            <person name="Vodovnik M."/>
            <person name="Nelson K.E."/>
            <person name="Bayer E.A."/>
            <person name="White B.A."/>
        </authorList>
    </citation>
    <scope>NUCLEOTIDE SEQUENCE</scope>
    <source>
        <strain evidence="7">XW718P025</strain>
    </source>
</reference>
<feature type="region of interest" description="Disordered" evidence="4">
    <location>
        <begin position="147"/>
        <end position="175"/>
    </location>
</feature>
<feature type="signal peptide" evidence="5">
    <location>
        <begin position="1"/>
        <end position="29"/>
    </location>
</feature>
<protein>
    <submittedName>
        <fullName evidence="7">Scaffoldin C</fullName>
    </submittedName>
</protein>
<evidence type="ECO:0000256" key="3">
    <source>
        <dbReference type="ARBA" id="ARBA00022737"/>
    </source>
</evidence>
<dbReference type="GO" id="GO:0000272">
    <property type="term" value="P:polysaccharide catabolic process"/>
    <property type="evidence" value="ECO:0007669"/>
    <property type="project" value="InterPro"/>
</dbReference>
<evidence type="ECO:0000256" key="5">
    <source>
        <dbReference type="SAM" id="SignalP"/>
    </source>
</evidence>
<keyword evidence="5" id="KW-0732">Signal</keyword>
<dbReference type="InterPro" id="IPR008965">
    <property type="entry name" value="CBM2/CBM3_carb-bd_dom_sf"/>
</dbReference>
<dbReference type="CDD" id="cd08548">
    <property type="entry name" value="Type_I_cohesin_like"/>
    <property type="match status" value="1"/>
</dbReference>